<dbReference type="Proteomes" id="UP001256711">
    <property type="component" value="Unassembled WGS sequence"/>
</dbReference>
<feature type="chain" id="PRO_5044004228" description="Lipoprotein" evidence="2">
    <location>
        <begin position="23"/>
        <end position="164"/>
    </location>
</feature>
<dbReference type="EMBL" id="JARQBJ010000001">
    <property type="protein sequence ID" value="MDT2808980.1"/>
    <property type="molecule type" value="Genomic_DNA"/>
</dbReference>
<reference evidence="3" key="1">
    <citation type="submission" date="2023-03" db="EMBL/GenBank/DDBJ databases">
        <authorList>
            <person name="Shen W."/>
            <person name="Cai J."/>
        </authorList>
    </citation>
    <scope>NUCLEOTIDE SEQUENCE</scope>
    <source>
        <strain evidence="3">B226-2</strain>
    </source>
</reference>
<dbReference type="AlphaFoldDB" id="A0AAW8TVK8"/>
<sequence>MKGKALILPMLLAIGLAGCTSTGDSDDATVTSQSTSATSHSTTASTLPDTAPTTKATFASETQKLADDPNYQVDKIEIMDKDGFDWIMVRLDDSVHELSEQEQLAHCQELHPQILAAYEDYYADETESIHRPIASYFTEGFDEIARTDPNASDYETITLMNATK</sequence>
<proteinExistence type="predicted"/>
<gene>
    <name evidence="3" type="ORF">P7H43_00500</name>
</gene>
<keyword evidence="2" id="KW-0732">Signal</keyword>
<name>A0AAW8TVK8_9ENTE</name>
<feature type="region of interest" description="Disordered" evidence="1">
    <location>
        <begin position="23"/>
        <end position="52"/>
    </location>
</feature>
<dbReference type="RefSeq" id="WP_118340993.1">
    <property type="nucleotide sequence ID" value="NZ_CABJBY010000008.1"/>
</dbReference>
<evidence type="ECO:0000256" key="2">
    <source>
        <dbReference type="SAM" id="SignalP"/>
    </source>
</evidence>
<protein>
    <recommendedName>
        <fullName evidence="5">Lipoprotein</fullName>
    </recommendedName>
</protein>
<evidence type="ECO:0000313" key="3">
    <source>
        <dbReference type="EMBL" id="MDT2808980.1"/>
    </source>
</evidence>
<comment type="caution">
    <text evidence="3">The sequence shown here is derived from an EMBL/GenBank/DDBJ whole genome shotgun (WGS) entry which is preliminary data.</text>
</comment>
<organism evidence="3 4">
    <name type="scientific">Enterococcus asini</name>
    <dbReference type="NCBI Taxonomy" id="57732"/>
    <lineage>
        <taxon>Bacteria</taxon>
        <taxon>Bacillati</taxon>
        <taxon>Bacillota</taxon>
        <taxon>Bacilli</taxon>
        <taxon>Lactobacillales</taxon>
        <taxon>Enterococcaceae</taxon>
        <taxon>Enterococcus</taxon>
    </lineage>
</organism>
<dbReference type="PROSITE" id="PS51257">
    <property type="entry name" value="PROKAR_LIPOPROTEIN"/>
    <property type="match status" value="1"/>
</dbReference>
<evidence type="ECO:0000256" key="1">
    <source>
        <dbReference type="SAM" id="MobiDB-lite"/>
    </source>
</evidence>
<feature type="signal peptide" evidence="2">
    <location>
        <begin position="1"/>
        <end position="22"/>
    </location>
</feature>
<evidence type="ECO:0008006" key="5">
    <source>
        <dbReference type="Google" id="ProtNLM"/>
    </source>
</evidence>
<evidence type="ECO:0000313" key="4">
    <source>
        <dbReference type="Proteomes" id="UP001256711"/>
    </source>
</evidence>
<accession>A0AAW8TVK8</accession>
<feature type="compositionally biased region" description="Low complexity" evidence="1">
    <location>
        <begin position="28"/>
        <end position="46"/>
    </location>
</feature>